<reference evidence="1" key="2">
    <citation type="submission" date="2020-10" db="EMBL/GenBank/DDBJ databases">
        <title>Mucilaginibacter sp. nov., isolated from soil.</title>
        <authorList>
            <person name="Jeon C.O."/>
        </authorList>
    </citation>
    <scope>NUCLEOTIDE SEQUENCE</scope>
    <source>
        <strain evidence="1">R11</strain>
    </source>
</reference>
<dbReference type="AlphaFoldDB" id="A0A965ZE08"/>
<dbReference type="Proteomes" id="UP000638732">
    <property type="component" value="Unassembled WGS sequence"/>
</dbReference>
<accession>A0A965ZE08</accession>
<protein>
    <submittedName>
        <fullName evidence="1">Uncharacterized protein</fullName>
    </submittedName>
</protein>
<proteinExistence type="predicted"/>
<dbReference type="RefSeq" id="WP_166584069.1">
    <property type="nucleotide sequence ID" value="NZ_WWEO01000034.1"/>
</dbReference>
<evidence type="ECO:0000313" key="1">
    <source>
        <dbReference type="EMBL" id="NCD68042.1"/>
    </source>
</evidence>
<reference evidence="1" key="1">
    <citation type="submission" date="2020-01" db="EMBL/GenBank/DDBJ databases">
        <authorList>
            <person name="Seo Y.L."/>
        </authorList>
    </citation>
    <scope>NUCLEOTIDE SEQUENCE</scope>
    <source>
        <strain evidence="1">R11</strain>
    </source>
</reference>
<dbReference type="EMBL" id="WWEO01000034">
    <property type="protein sequence ID" value="NCD68042.1"/>
    <property type="molecule type" value="Genomic_DNA"/>
</dbReference>
<keyword evidence="2" id="KW-1185">Reference proteome</keyword>
<evidence type="ECO:0000313" key="2">
    <source>
        <dbReference type="Proteomes" id="UP000638732"/>
    </source>
</evidence>
<gene>
    <name evidence="1" type="ORF">GSY63_01590</name>
</gene>
<sequence length="376" mass="43838">MISFLKGLFFDQASKISKMMEELDASTISPEIDEPFLQKTKDLLHELFQEIQHLISSGDLDIESLASNNIIRYNTIHEKILNIELFRFLVIINYDEAEVYFKKKITKIYDEINCFFQNPPIITTISNSDDYFWAFPGYDIIAVPNGEQRNLLNLPDLYHEMGHLFFSQYEKFLIGKINRSIEAFYNREIIRVDSEQRAQTLKTFYREKLVRWASVWVMEFSCDLIATYLVGPAYAWTNLKICTLSSGHSSIYNDSAKHPSDEARMRAICYLLNKMGHTAEVIEINASWDRFLKATNNPIPANYADIFPQDLLNELAENVFEGCKKIDLRTYADQIAKYDQPISRVLNDAWTKLFTSPDDFATWERSKIEEINTLLR</sequence>
<comment type="caution">
    <text evidence="1">The sequence shown here is derived from an EMBL/GenBank/DDBJ whole genome shotgun (WGS) entry which is preliminary data.</text>
</comment>
<name>A0A965ZE08_9SPHI</name>
<organism evidence="1 2">
    <name type="scientific">Mucilaginibacter agri</name>
    <dbReference type="NCBI Taxonomy" id="2695265"/>
    <lineage>
        <taxon>Bacteria</taxon>
        <taxon>Pseudomonadati</taxon>
        <taxon>Bacteroidota</taxon>
        <taxon>Sphingobacteriia</taxon>
        <taxon>Sphingobacteriales</taxon>
        <taxon>Sphingobacteriaceae</taxon>
        <taxon>Mucilaginibacter</taxon>
    </lineage>
</organism>